<dbReference type="GO" id="GO:0003860">
    <property type="term" value="F:3-hydroxyisobutyryl-CoA hydrolase activity"/>
    <property type="evidence" value="ECO:0007669"/>
    <property type="project" value="UniProtKB-UniRule"/>
</dbReference>
<reference evidence="9" key="1">
    <citation type="submission" date="2014-05" db="EMBL/GenBank/DDBJ databases">
        <title>The transcriptome of the halophilic microalga Tetraselmis sp. GSL018 isolated from the Great Salt Lake, Utah.</title>
        <authorList>
            <person name="Jinkerson R.E."/>
            <person name="D'Adamo S."/>
            <person name="Posewitz M.C."/>
        </authorList>
    </citation>
    <scope>NUCLEOTIDE SEQUENCE</scope>
    <source>
        <strain evidence="9">GSL018</strain>
    </source>
</reference>
<dbReference type="InterPro" id="IPR032259">
    <property type="entry name" value="HIBYL-CoA-H"/>
</dbReference>
<dbReference type="PANTHER" id="PTHR43176">
    <property type="entry name" value="3-HYDROXYISOBUTYRYL-COA HYDROLASE-RELATED"/>
    <property type="match status" value="1"/>
</dbReference>
<comment type="catalytic activity">
    <reaction evidence="1 7">
        <text>3-hydroxy-2-methylpropanoyl-CoA + H2O = 3-hydroxy-2-methylpropanoate + CoA + H(+)</text>
        <dbReference type="Rhea" id="RHEA:20888"/>
        <dbReference type="ChEBI" id="CHEBI:11805"/>
        <dbReference type="ChEBI" id="CHEBI:15377"/>
        <dbReference type="ChEBI" id="CHEBI:15378"/>
        <dbReference type="ChEBI" id="CHEBI:57287"/>
        <dbReference type="ChEBI" id="CHEBI:57340"/>
        <dbReference type="EC" id="3.1.2.4"/>
    </reaction>
</comment>
<evidence type="ECO:0000256" key="5">
    <source>
        <dbReference type="ARBA" id="ARBA00023128"/>
    </source>
</evidence>
<evidence type="ECO:0000256" key="1">
    <source>
        <dbReference type="ARBA" id="ARBA00001709"/>
    </source>
</evidence>
<evidence type="ECO:0000256" key="4">
    <source>
        <dbReference type="ARBA" id="ARBA00022801"/>
    </source>
</evidence>
<protein>
    <recommendedName>
        <fullName evidence="3 7">3-hydroxyisobutyryl-CoA hydrolase</fullName>
        <shortName evidence="7">HIB-CoA hydrolase</shortName>
        <shortName evidence="7">HIBYL-CoA-H</shortName>
        <ecNumber evidence="3 7">3.1.2.4</ecNumber>
    </recommendedName>
    <alternativeName>
        <fullName evidence="6 7">3-hydroxyisobutyryl-coenzyme A hydrolase</fullName>
    </alternativeName>
</protein>
<feature type="domain" description="Enoyl-CoA hydratase/isomerase" evidence="8">
    <location>
        <begin position="15"/>
        <end position="344"/>
    </location>
</feature>
<evidence type="ECO:0000259" key="8">
    <source>
        <dbReference type="Pfam" id="PF16113"/>
    </source>
</evidence>
<dbReference type="NCBIfam" id="NF004127">
    <property type="entry name" value="PRK05617.1"/>
    <property type="match status" value="1"/>
</dbReference>
<sequence>MATDEVLVKDCGPTAVVTLNRPRALNSLNTNMVERLFDLYKAWDASESPRLVVLKGAGEKAFCAGGDVRQVVDDINSGNSAEGSRFFGKEYRLNFLLSQLSKPHVAFMDGVTMGGGAGVSIHGAFRVATERTLFAMPELAIGLFPDIGSSYFLSRLPGQLGLYLALTGTRLRGAEVRDAGLATHLVRSERLPEVEEALVGLGEDAGDPARVDGLLKRFELGERSDVLGRLGDVNDVFGRETLVEVLGALQARAEADEWAREALAAIRRGSPFSAHVAFEELRRGSRMRLSECLEMEYALAKRFTEGYGDFAEGVRALLIDKDNNAKWRHPRIEDVPPEEVRAVFEPLGPGEQLGLREREGVPLRSAM</sequence>
<keyword evidence="5" id="KW-0496">Mitochondrion</keyword>
<dbReference type="GO" id="GO:0005739">
    <property type="term" value="C:mitochondrion"/>
    <property type="evidence" value="ECO:0007669"/>
    <property type="project" value="UniProtKB-SubCell"/>
</dbReference>
<accession>A0A061QV08</accession>
<dbReference type="CDD" id="cd06558">
    <property type="entry name" value="crotonase-like"/>
    <property type="match status" value="1"/>
</dbReference>
<dbReference type="AlphaFoldDB" id="A0A061QV08"/>
<dbReference type="Pfam" id="PF16113">
    <property type="entry name" value="ECH_2"/>
    <property type="match status" value="1"/>
</dbReference>
<comment type="pathway">
    <text evidence="7">Amino-acid degradation; L-valine degradation.</text>
</comment>
<dbReference type="InterPro" id="IPR029045">
    <property type="entry name" value="ClpP/crotonase-like_dom_sf"/>
</dbReference>
<organism evidence="9">
    <name type="scientific">Tetraselmis sp. GSL018</name>
    <dbReference type="NCBI Taxonomy" id="582737"/>
    <lineage>
        <taxon>Eukaryota</taxon>
        <taxon>Viridiplantae</taxon>
        <taxon>Chlorophyta</taxon>
        <taxon>core chlorophytes</taxon>
        <taxon>Chlorodendrophyceae</taxon>
        <taxon>Chlorodendrales</taxon>
        <taxon>Chlorodendraceae</taxon>
        <taxon>Tetraselmis</taxon>
    </lineage>
</organism>
<dbReference type="FunFam" id="3.90.226.10:FF:000026">
    <property type="entry name" value="3-hydroxyisobutyryl-CoA hydrolase, mitochondrial"/>
    <property type="match status" value="1"/>
</dbReference>
<dbReference type="EC" id="3.1.2.4" evidence="3 7"/>
<dbReference type="GO" id="GO:0006574">
    <property type="term" value="P:L-valine catabolic process"/>
    <property type="evidence" value="ECO:0007669"/>
    <property type="project" value="UniProtKB-UniRule"/>
</dbReference>
<dbReference type="Gene3D" id="3.90.226.10">
    <property type="entry name" value="2-enoyl-CoA Hydratase, Chain A, domain 1"/>
    <property type="match status" value="1"/>
</dbReference>
<comment type="function">
    <text evidence="7">Hydrolyzes 3-hydroxyisobutyryl-CoA (HIBYL-CoA), a saline catabolite. Has high activity toward isobutyryl-CoA. Could be an isobutyryl-CoA dehydrogenase that functions in valine catabolism.</text>
</comment>
<comment type="subcellular location">
    <subcellularLocation>
        <location evidence="2">Mitochondrion</location>
    </subcellularLocation>
</comment>
<dbReference type="PANTHER" id="PTHR43176:SF3">
    <property type="entry name" value="3-HYDROXYISOBUTYRYL-COA HYDROLASE, MITOCHONDRIAL"/>
    <property type="match status" value="1"/>
</dbReference>
<dbReference type="EMBL" id="GBEZ01022340">
    <property type="protein sequence ID" value="JAC64497.1"/>
    <property type="molecule type" value="Transcribed_RNA"/>
</dbReference>
<proteinExistence type="inferred from homology"/>
<evidence type="ECO:0000256" key="2">
    <source>
        <dbReference type="ARBA" id="ARBA00004173"/>
    </source>
</evidence>
<evidence type="ECO:0000256" key="7">
    <source>
        <dbReference type="RuleBase" id="RU369070"/>
    </source>
</evidence>
<evidence type="ECO:0000256" key="6">
    <source>
        <dbReference type="ARBA" id="ARBA00031181"/>
    </source>
</evidence>
<evidence type="ECO:0000313" key="9">
    <source>
        <dbReference type="EMBL" id="JAC64497.1"/>
    </source>
</evidence>
<keyword evidence="4 7" id="KW-0378">Hydrolase</keyword>
<gene>
    <name evidence="9" type="ORF">TSPGSL018_18192</name>
</gene>
<comment type="similarity">
    <text evidence="7">Belongs to the enoyl-CoA hydratase/isomerase family.</text>
</comment>
<name>A0A061QV08_9CHLO</name>
<evidence type="ECO:0000256" key="3">
    <source>
        <dbReference type="ARBA" id="ARBA00011915"/>
    </source>
</evidence>
<dbReference type="SUPFAM" id="SSF52096">
    <property type="entry name" value="ClpP/crotonase"/>
    <property type="match status" value="1"/>
</dbReference>
<dbReference type="InterPro" id="IPR045004">
    <property type="entry name" value="ECH_dom"/>
</dbReference>